<dbReference type="EMBL" id="CP032549">
    <property type="protein sequence ID" value="QIV86787.1"/>
    <property type="molecule type" value="Genomic_DNA"/>
</dbReference>
<sequence length="119" mass="13325">MTNIRQLSQAQSAVSLVPQQRLSALEDWKRSKESFTASYRFSSTATALEFITLVGLLAEKVGIYPHVDWRIDAVYLRLAQGLNTEITAQTINLARRVSVDAHRLNGAAMVDYRDREATA</sequence>
<dbReference type="AlphaFoldDB" id="A0A6H0SLC5"/>
<keyword evidence="5" id="KW-0456">Lyase</keyword>
<dbReference type="RefSeq" id="WP_022875640.1">
    <property type="nucleotide sequence ID" value="NZ_CP032549.1"/>
</dbReference>
<evidence type="ECO:0000256" key="4">
    <source>
        <dbReference type="ARBA" id="ARBA00021735"/>
    </source>
</evidence>
<comment type="similarity">
    <text evidence="2">Belongs to the pterin-4-alpha-carbinolamine dehydratase family.</text>
</comment>
<keyword evidence="7" id="KW-1185">Reference proteome</keyword>
<name>A0A6H0SLC5_9MICC</name>
<evidence type="ECO:0000256" key="1">
    <source>
        <dbReference type="ARBA" id="ARBA00001554"/>
    </source>
</evidence>
<gene>
    <name evidence="6" type="ORF">D3791_06325</name>
</gene>
<dbReference type="GO" id="GO:0008124">
    <property type="term" value="F:4-alpha-hydroxytetrahydrobiopterin dehydratase activity"/>
    <property type="evidence" value="ECO:0007669"/>
    <property type="project" value="UniProtKB-EC"/>
</dbReference>
<reference evidence="6 7" key="1">
    <citation type="submission" date="2018-09" db="EMBL/GenBank/DDBJ databases">
        <title>Glutamicibacter mishrai S5-52T (LMG 29155T = KCTC 39846T).</title>
        <authorList>
            <person name="Das S.K."/>
        </authorList>
    </citation>
    <scope>NUCLEOTIDE SEQUENCE [LARGE SCALE GENOMIC DNA]</scope>
    <source>
        <strain evidence="6 7">S5-52</strain>
    </source>
</reference>
<dbReference type="GO" id="GO:0006729">
    <property type="term" value="P:tetrahydrobiopterin biosynthetic process"/>
    <property type="evidence" value="ECO:0007669"/>
    <property type="project" value="InterPro"/>
</dbReference>
<evidence type="ECO:0000313" key="6">
    <source>
        <dbReference type="EMBL" id="QIV86787.1"/>
    </source>
</evidence>
<accession>A0A6H0SLC5</accession>
<dbReference type="Gene3D" id="3.30.1360.20">
    <property type="entry name" value="Transcriptional coactivator/pterin dehydratase"/>
    <property type="match status" value="1"/>
</dbReference>
<dbReference type="InterPro" id="IPR036428">
    <property type="entry name" value="PCD_sf"/>
</dbReference>
<protein>
    <recommendedName>
        <fullName evidence="4">Putative pterin-4-alpha-carbinolamine dehydratase</fullName>
        <ecNumber evidence="3">4.2.1.96</ecNumber>
    </recommendedName>
</protein>
<organism evidence="6 7">
    <name type="scientific">Glutamicibacter mishrai</name>
    <dbReference type="NCBI Taxonomy" id="1775880"/>
    <lineage>
        <taxon>Bacteria</taxon>
        <taxon>Bacillati</taxon>
        <taxon>Actinomycetota</taxon>
        <taxon>Actinomycetes</taxon>
        <taxon>Micrococcales</taxon>
        <taxon>Micrococcaceae</taxon>
        <taxon>Glutamicibacter</taxon>
    </lineage>
</organism>
<evidence type="ECO:0000256" key="2">
    <source>
        <dbReference type="ARBA" id="ARBA00006472"/>
    </source>
</evidence>
<evidence type="ECO:0000256" key="5">
    <source>
        <dbReference type="ARBA" id="ARBA00023239"/>
    </source>
</evidence>
<dbReference type="Proteomes" id="UP000502331">
    <property type="component" value="Chromosome"/>
</dbReference>
<comment type="catalytic activity">
    <reaction evidence="1">
        <text>(4aS,6R)-4a-hydroxy-L-erythro-5,6,7,8-tetrahydrobiopterin = (6R)-L-erythro-6,7-dihydrobiopterin + H2O</text>
        <dbReference type="Rhea" id="RHEA:11920"/>
        <dbReference type="ChEBI" id="CHEBI:15377"/>
        <dbReference type="ChEBI" id="CHEBI:15642"/>
        <dbReference type="ChEBI" id="CHEBI:43120"/>
        <dbReference type="EC" id="4.2.1.96"/>
    </reaction>
</comment>
<proteinExistence type="inferred from homology"/>
<dbReference type="SUPFAM" id="SSF55248">
    <property type="entry name" value="PCD-like"/>
    <property type="match status" value="1"/>
</dbReference>
<evidence type="ECO:0000313" key="7">
    <source>
        <dbReference type="Proteomes" id="UP000502331"/>
    </source>
</evidence>
<dbReference type="InterPro" id="IPR001533">
    <property type="entry name" value="Pterin_deHydtase"/>
</dbReference>
<dbReference type="EC" id="4.2.1.96" evidence="3"/>
<evidence type="ECO:0000256" key="3">
    <source>
        <dbReference type="ARBA" id="ARBA00013252"/>
    </source>
</evidence>
<dbReference type="Pfam" id="PF01329">
    <property type="entry name" value="Pterin_4a"/>
    <property type="match status" value="1"/>
</dbReference>